<evidence type="ECO:0000313" key="4">
    <source>
        <dbReference type="EMBL" id="WDD99169.1"/>
    </source>
</evidence>
<dbReference type="InterPro" id="IPR006531">
    <property type="entry name" value="Gp5/Vgr_OB"/>
</dbReference>
<reference evidence="4 5" key="1">
    <citation type="journal article" date="2015" name="Genome Announc.">
        <title>Draft Genome Sequences of Marine Isolates of Thalassomonas viridans and Thalassomonas actiniarum.</title>
        <authorList>
            <person name="Olonade I."/>
            <person name="van Zyl L.J."/>
            <person name="Trindade M."/>
        </authorList>
    </citation>
    <scope>NUCLEOTIDE SEQUENCE [LARGE SCALE GENOMIC DNA]</scope>
    <source>
        <strain evidence="4 5">A5K-106</strain>
    </source>
</reference>
<feature type="domain" description="Gp5/Type VI secretion system Vgr C-terminal trimerisation" evidence="3">
    <location>
        <begin position="470"/>
        <end position="556"/>
    </location>
</feature>
<dbReference type="InterPro" id="IPR037026">
    <property type="entry name" value="Vgr_OB-fold_dom_sf"/>
</dbReference>
<dbReference type="Pfam" id="PF05954">
    <property type="entry name" value="Phage_GPD"/>
    <property type="match status" value="1"/>
</dbReference>
<evidence type="ECO:0000259" key="2">
    <source>
        <dbReference type="Pfam" id="PF04717"/>
    </source>
</evidence>
<dbReference type="SUPFAM" id="SSF69349">
    <property type="entry name" value="Phage fibre proteins"/>
    <property type="match status" value="1"/>
</dbReference>
<feature type="domain" description="Gp5/Type VI secretion system Vgr protein OB-fold" evidence="2">
    <location>
        <begin position="384"/>
        <end position="449"/>
    </location>
</feature>
<dbReference type="NCBIfam" id="TIGR03361">
    <property type="entry name" value="VI_Rhs_Vgr"/>
    <property type="match status" value="1"/>
</dbReference>
<dbReference type="AlphaFoldDB" id="A0AAE9YQ09"/>
<dbReference type="SUPFAM" id="SSF69279">
    <property type="entry name" value="Phage tail proteins"/>
    <property type="match status" value="2"/>
</dbReference>
<dbReference type="SUPFAM" id="SSF69255">
    <property type="entry name" value="gp5 N-terminal domain-like"/>
    <property type="match status" value="1"/>
</dbReference>
<dbReference type="Gene3D" id="2.30.110.50">
    <property type="match status" value="1"/>
</dbReference>
<organism evidence="4 5">
    <name type="scientific">Thalassomonas actiniarum</name>
    <dbReference type="NCBI Taxonomy" id="485447"/>
    <lineage>
        <taxon>Bacteria</taxon>
        <taxon>Pseudomonadati</taxon>
        <taxon>Pseudomonadota</taxon>
        <taxon>Gammaproteobacteria</taxon>
        <taxon>Alteromonadales</taxon>
        <taxon>Colwelliaceae</taxon>
        <taxon>Thalassomonas</taxon>
    </lineage>
</organism>
<dbReference type="InterPro" id="IPR054030">
    <property type="entry name" value="Gp5_Vgr_C"/>
</dbReference>
<reference evidence="4 5" key="2">
    <citation type="journal article" date="2022" name="Mar. Drugs">
        <title>Bioassay-Guided Fractionation Leads to the Detection of Cholic Acid Generated by the Rare Thalassomonas sp.</title>
        <authorList>
            <person name="Pheiffer F."/>
            <person name="Schneider Y.K."/>
            <person name="Hansen E.H."/>
            <person name="Andersen J.H."/>
            <person name="Isaksson J."/>
            <person name="Busche T."/>
            <person name="R C."/>
            <person name="Kalinowski J."/>
            <person name="Zyl L.V."/>
            <person name="Trindade M."/>
        </authorList>
    </citation>
    <scope>NUCLEOTIDE SEQUENCE [LARGE SCALE GENOMIC DNA]</scope>
    <source>
        <strain evidence="4 5">A5K-106</strain>
    </source>
</reference>
<protein>
    <submittedName>
        <fullName evidence="4">Type VI secretion system tip protein VgrG</fullName>
    </submittedName>
</protein>
<evidence type="ECO:0000256" key="1">
    <source>
        <dbReference type="ARBA" id="ARBA00005558"/>
    </source>
</evidence>
<keyword evidence="5" id="KW-1185">Reference proteome</keyword>
<dbReference type="KEGG" id="tact:SG35_000320"/>
<name>A0AAE9YQ09_9GAMM</name>
<dbReference type="InterPro" id="IPR017847">
    <property type="entry name" value="T6SS_RhsGE_Vgr_subset"/>
</dbReference>
<dbReference type="EMBL" id="CP059735">
    <property type="protein sequence ID" value="WDD99169.1"/>
    <property type="molecule type" value="Genomic_DNA"/>
</dbReference>
<dbReference type="InterPro" id="IPR006533">
    <property type="entry name" value="T6SS_Vgr_RhsGE"/>
</dbReference>
<comment type="similarity">
    <text evidence="1">Belongs to the VgrG protein family.</text>
</comment>
<dbReference type="Proteomes" id="UP000032568">
    <property type="component" value="Chromosome"/>
</dbReference>
<accession>A0AAE9YQ09</accession>
<evidence type="ECO:0000259" key="3">
    <source>
        <dbReference type="Pfam" id="PF22178"/>
    </source>
</evidence>
<dbReference type="NCBIfam" id="TIGR01646">
    <property type="entry name" value="vgr_GE"/>
    <property type="match status" value="1"/>
</dbReference>
<dbReference type="Gene3D" id="2.40.50.230">
    <property type="entry name" value="Gp5 N-terminal domain"/>
    <property type="match status" value="1"/>
</dbReference>
<proteinExistence type="inferred from homology"/>
<dbReference type="Gene3D" id="3.55.50.10">
    <property type="entry name" value="Baseplate protein-like domains"/>
    <property type="match status" value="1"/>
</dbReference>
<dbReference type="RefSeq" id="WP_044835225.1">
    <property type="nucleotide sequence ID" value="NZ_CP059735.1"/>
</dbReference>
<dbReference type="Pfam" id="PF22178">
    <property type="entry name" value="Gp5_trimer_C"/>
    <property type="match status" value="1"/>
</dbReference>
<dbReference type="Gene3D" id="4.10.220.110">
    <property type="match status" value="1"/>
</dbReference>
<evidence type="ECO:0000313" key="5">
    <source>
        <dbReference type="Proteomes" id="UP000032568"/>
    </source>
</evidence>
<sequence>MAVSYQFDNRGLYFTDANGDLHLGHKLTIEEQLSAPFTITGILVSNSFVSADQLGQPITCHWNEIADNKQKEKRVFHGYLTEVQQLEPESEHNYASYRITLRPWLWLLTLRRNYRVFQQQSLSAILSSVFDDAGFSGNYTLGTLPSDERNYCVQYNESDFDFVTRLLAEQGIHYYFSHSSNSHQLTLHDPASPYEDAEVGKLDYISERSGEQQLISRWQPKLRVHSKSVNTVNYDYASSQLIESGDKSSSHTIANNQKLTQYHFGAHSVKGDISDVNSTVADNELNKLQGDYSAVEGSSKVEELTLATQFSLANHPDSSQVGKYAIEAITHTIDASEQAVVYSNDFFCRPAAYPGYPKASPKPQISGLQTAIVIGGDSGQPQHDASGRIKVQFHWDQVGGDSPSCWIRVAQPMASSSLGMQFIPRVDDEVLVSFVNSDPDQPVIIGSVYNSKNPPPYAELNSTQSGIKTQLGETANEIRFDDKSDNEQLYFHAAKDYVVEVENNLTETITAEYSSTTQKAMTITGNDNYSLTIAETLAEKAKEITITADDKITLTVGSNSIEISTSGIAIDCDKLTVNSSGNIEMSGSKISTSSTGNTEISASGNFTASASANAELSGSAGATVSSSAQAKVSGSAGAELSSSAMTKVSSSGITQIQGSLVQVN</sequence>
<dbReference type="Pfam" id="PF04717">
    <property type="entry name" value="Phage_base_V"/>
    <property type="match status" value="1"/>
</dbReference>
<gene>
    <name evidence="4" type="primary">tssI</name>
    <name evidence="4" type="ORF">SG35_000320</name>
</gene>